<dbReference type="AlphaFoldDB" id="A0A292YJ00"/>
<dbReference type="OrthoDB" id="9768127at2"/>
<dbReference type="PANTHER" id="PTHR32432">
    <property type="entry name" value="CELL DIVISION PROTEIN FTSA-RELATED"/>
    <property type="match status" value="1"/>
</dbReference>
<dbReference type="PANTHER" id="PTHR32432:SF3">
    <property type="entry name" value="ETHANOLAMINE UTILIZATION PROTEIN EUTJ"/>
    <property type="match status" value="1"/>
</dbReference>
<reference evidence="3" key="1">
    <citation type="submission" date="2017-07" db="EMBL/GenBank/DDBJ databases">
        <title>Draft genome sequence of Effusibacillus lacus strain skLN1.</title>
        <authorList>
            <person name="Watanabe M."/>
            <person name="Kojima H."/>
            <person name="Fukui M."/>
        </authorList>
    </citation>
    <scope>NUCLEOTIDE SEQUENCE [LARGE SCALE GENOMIC DNA]</scope>
    <source>
        <strain evidence="3">skLN1</strain>
    </source>
</reference>
<dbReference type="InterPro" id="IPR043129">
    <property type="entry name" value="ATPase_NBD"/>
</dbReference>
<dbReference type="SUPFAM" id="SSF53067">
    <property type="entry name" value="Actin-like ATPase domain"/>
    <property type="match status" value="2"/>
</dbReference>
<dbReference type="RefSeq" id="WP_096182800.1">
    <property type="nucleotide sequence ID" value="NZ_BDUF01000084.1"/>
</dbReference>
<accession>A0A292YJ00</accession>
<dbReference type="EMBL" id="BDUF01000084">
    <property type="protein sequence ID" value="GAX91067.1"/>
    <property type="molecule type" value="Genomic_DNA"/>
</dbReference>
<dbReference type="SMART" id="SM00842">
    <property type="entry name" value="FtsA"/>
    <property type="match status" value="1"/>
</dbReference>
<dbReference type="InterPro" id="IPR003494">
    <property type="entry name" value="SHS2_FtsA"/>
</dbReference>
<dbReference type="InterPro" id="IPR050696">
    <property type="entry name" value="FtsA/MreB"/>
</dbReference>
<keyword evidence="3" id="KW-1185">Reference proteome</keyword>
<dbReference type="Pfam" id="PF14450">
    <property type="entry name" value="FtsA"/>
    <property type="match status" value="1"/>
</dbReference>
<dbReference type="GO" id="GO:0051301">
    <property type="term" value="P:cell division"/>
    <property type="evidence" value="ECO:0007669"/>
    <property type="project" value="InterPro"/>
</dbReference>
<name>A0A292YJ00_9BACL</name>
<dbReference type="Proteomes" id="UP000217785">
    <property type="component" value="Unassembled WGS sequence"/>
</dbReference>
<evidence type="ECO:0000313" key="3">
    <source>
        <dbReference type="Proteomes" id="UP000217785"/>
    </source>
</evidence>
<sequence>MAGSEDLIFALDIGTRSVVGLVARYGDNGLEIVAAEQMEHANRAMLDGQIHDVVQVAALISKIKDKLEQSVGPLHRVAVAAAGRALKTVRSRVERETNGERLSQDDVLALELSAVQKAERELQSTMPDAARYHCVGYTVMHYMLDDSPIGSLIDQLGLVASVEIIATFLPRIVIDSLQFALQRADLEMAALTLEPIAAINALIPPSMRKLNLVLVDIGAGTSDIAITSEGTVTAYGMVPVAGDEITEALSHKYLLDFPVAEMVKRGLLSNETISFADVLGITHELPSRDVLATINPEVTDLAKRIAEEILSLNGKCPQAVMLVGGGSQTPLLPERLADILGLPKERVVIRGADAIGKLQAQHEQLSGPDAVTPIGIALAAIHTPVSSVSIRVNGQAIRLFEFRQVTIGDALLAADIDIRKLHGRPGMALTVEVHGLVKTLKGTMGTPATLLLNKQPAHLGDVIQHGDEIEIIEGQPGEDAQGTVADVLPDCKPFSIFVNGQERYVHPVIRMNGELASLATPLVDRAQITMHIPEALIDILPAMGYTPEIFRDHTVMATVNGEARSIRQEGAKVLVNGNPVPLHAAIKSGDRIDVVTEDRMAPTVRDFLKEEEWERHSLQVMVNGNRVQLFGPVPALELNGEPVAVDSPVPEFASITVKREPWMPVFSQIFNYVHIDRERPSNAINLRMEHNGEKADFSTPLRDGDVIVIEWELRDSSEVG</sequence>
<feature type="domain" description="SHS2" evidence="1">
    <location>
        <begin position="8"/>
        <end position="202"/>
    </location>
</feature>
<evidence type="ECO:0000313" key="2">
    <source>
        <dbReference type="EMBL" id="GAX91067.1"/>
    </source>
</evidence>
<protein>
    <submittedName>
        <fullName evidence="2">ATPase</fullName>
    </submittedName>
</protein>
<proteinExistence type="predicted"/>
<evidence type="ECO:0000259" key="1">
    <source>
        <dbReference type="SMART" id="SM00842"/>
    </source>
</evidence>
<comment type="caution">
    <text evidence="2">The sequence shown here is derived from an EMBL/GenBank/DDBJ whole genome shotgun (WGS) entry which is preliminary data.</text>
</comment>
<organism evidence="2 3">
    <name type="scientific">Effusibacillus lacus</name>
    <dbReference type="NCBI Taxonomy" id="1348429"/>
    <lineage>
        <taxon>Bacteria</taxon>
        <taxon>Bacillati</taxon>
        <taxon>Bacillota</taxon>
        <taxon>Bacilli</taxon>
        <taxon>Bacillales</taxon>
        <taxon>Alicyclobacillaceae</taxon>
        <taxon>Effusibacillus</taxon>
    </lineage>
</organism>
<dbReference type="CDD" id="cd24004">
    <property type="entry name" value="ASKHA_NBD_PilM-like"/>
    <property type="match status" value="1"/>
</dbReference>
<dbReference type="Gene3D" id="3.30.420.40">
    <property type="match status" value="2"/>
</dbReference>
<gene>
    <name evidence="2" type="ORF">EFBL_2727</name>
</gene>